<organism evidence="2 3">
    <name type="scientific">Arthrobacter alpinus</name>
    <dbReference type="NCBI Taxonomy" id="656366"/>
    <lineage>
        <taxon>Bacteria</taxon>
        <taxon>Bacillati</taxon>
        <taxon>Actinomycetota</taxon>
        <taxon>Actinomycetes</taxon>
        <taxon>Micrococcales</taxon>
        <taxon>Micrococcaceae</taxon>
        <taxon>Arthrobacter</taxon>
    </lineage>
</organism>
<reference evidence="3" key="1">
    <citation type="submission" date="2015-11" db="EMBL/GenBank/DDBJ databases">
        <authorList>
            <person name="Kumar R."/>
            <person name="Singh D."/>
            <person name="Swarnkar M.K."/>
            <person name="Singh A.K."/>
            <person name="Kumar S."/>
        </authorList>
    </citation>
    <scope>NUCLEOTIDE SEQUENCE [LARGE SCALE GENOMIC DNA]</scope>
    <source>
        <strain evidence="3">ERGS4:06</strain>
    </source>
</reference>
<dbReference type="AlphaFoldDB" id="A0A0S2M318"/>
<feature type="transmembrane region" description="Helical" evidence="1">
    <location>
        <begin position="20"/>
        <end position="40"/>
    </location>
</feature>
<keyword evidence="1" id="KW-0812">Transmembrane</keyword>
<name>A0A0S2M318_9MICC</name>
<accession>A0A0S2M318</accession>
<gene>
    <name evidence="2" type="ORF">AS189_17910</name>
</gene>
<sequence length="81" mass="9010">MFMSPLYSAPQRVSRGWQLFNYTAMAMAMVALIALIVVLLSKWAGGTPWPGFNWIAMIALPLAFLMMGTSVLFSVAARRRL</sequence>
<protein>
    <submittedName>
        <fullName evidence="2">Uncharacterized protein</fullName>
    </submittedName>
</protein>
<feature type="transmembrane region" description="Helical" evidence="1">
    <location>
        <begin position="52"/>
        <end position="77"/>
    </location>
</feature>
<evidence type="ECO:0000313" key="2">
    <source>
        <dbReference type="EMBL" id="ALO68017.1"/>
    </source>
</evidence>
<evidence type="ECO:0000256" key="1">
    <source>
        <dbReference type="SAM" id="Phobius"/>
    </source>
</evidence>
<dbReference type="Proteomes" id="UP000059574">
    <property type="component" value="Chromosome"/>
</dbReference>
<dbReference type="EMBL" id="CP013200">
    <property type="protein sequence ID" value="ALO68017.1"/>
    <property type="molecule type" value="Genomic_DNA"/>
</dbReference>
<evidence type="ECO:0000313" key="3">
    <source>
        <dbReference type="Proteomes" id="UP000059574"/>
    </source>
</evidence>
<keyword evidence="1" id="KW-0472">Membrane</keyword>
<proteinExistence type="predicted"/>
<keyword evidence="1" id="KW-1133">Transmembrane helix</keyword>
<reference evidence="2 3" key="2">
    <citation type="journal article" date="2016" name="J. Biotechnol.">
        <title>Complete genome sequence of Arthrobacter alpinus ERGS4:06, a yellow pigmented bacterium tolerant to cold and radiations isolated from Sikkim Himalaya.</title>
        <authorList>
            <person name="Kumar R."/>
            <person name="Singh D."/>
            <person name="Swarnkar M.K."/>
            <person name="Singh A.K."/>
            <person name="Kumar S."/>
        </authorList>
    </citation>
    <scope>NUCLEOTIDE SEQUENCE [LARGE SCALE GENOMIC DNA]</scope>
    <source>
        <strain evidence="2 3">ERGS4:06</strain>
    </source>
</reference>